<comment type="caution">
    <text evidence="5">The sequence shown here is derived from an EMBL/GenBank/DDBJ whole genome shotgun (WGS) entry which is preliminary data.</text>
</comment>
<feature type="region of interest" description="PFYRE" evidence="3">
    <location>
        <begin position="437"/>
        <end position="528"/>
    </location>
</feature>
<dbReference type="Proteomes" id="UP001152484">
    <property type="component" value="Unassembled WGS sequence"/>
</dbReference>
<proteinExistence type="inferred from homology"/>
<dbReference type="PANTHER" id="PTHR31636">
    <property type="entry name" value="OSJNBA0084A10.13 PROTEIN-RELATED"/>
    <property type="match status" value="1"/>
</dbReference>
<dbReference type="PROSITE" id="PS50985">
    <property type="entry name" value="GRAS"/>
    <property type="match status" value="1"/>
</dbReference>
<feature type="compositionally biased region" description="Low complexity" evidence="4">
    <location>
        <begin position="185"/>
        <end position="202"/>
    </location>
</feature>
<keyword evidence="6" id="KW-1185">Reference proteome</keyword>
<protein>
    <recommendedName>
        <fullName evidence="7">Scarecrow-like protein 4</fullName>
    </recommendedName>
</protein>
<gene>
    <name evidence="5" type="ORF">CEURO_LOCUS16993</name>
</gene>
<feature type="region of interest" description="Disordered" evidence="4">
    <location>
        <begin position="184"/>
        <end position="218"/>
    </location>
</feature>
<evidence type="ECO:0000256" key="2">
    <source>
        <dbReference type="ARBA" id="ARBA00023163"/>
    </source>
</evidence>
<comment type="caution">
    <text evidence="3">Lacks conserved residue(s) required for the propagation of feature annotation.</text>
</comment>
<dbReference type="AlphaFoldDB" id="A0A9P0ZL75"/>
<evidence type="ECO:0008006" key="7">
    <source>
        <dbReference type="Google" id="ProtNLM"/>
    </source>
</evidence>
<evidence type="ECO:0000256" key="3">
    <source>
        <dbReference type="PROSITE-ProRule" id="PRU01191"/>
    </source>
</evidence>
<evidence type="ECO:0000256" key="1">
    <source>
        <dbReference type="ARBA" id="ARBA00023015"/>
    </source>
</evidence>
<evidence type="ECO:0000256" key="4">
    <source>
        <dbReference type="SAM" id="MobiDB-lite"/>
    </source>
</evidence>
<feature type="short sequence motif" description="VHIID" evidence="3">
    <location>
        <begin position="345"/>
        <end position="349"/>
    </location>
</feature>
<dbReference type="InterPro" id="IPR005202">
    <property type="entry name" value="TF_GRAS"/>
</dbReference>
<evidence type="ECO:0000313" key="6">
    <source>
        <dbReference type="Proteomes" id="UP001152484"/>
    </source>
</evidence>
<keyword evidence="2" id="KW-0804">Transcription</keyword>
<sequence length="614" mass="67094">MAYMCTDSGNLMAIAQQVINQKQQQEQQQKQQQQQQIFCLNPWPSAHAAYSPTFGYGLAAGSALTDPFQVPGGADASDPGFQFPNFEHSCGFFPFTDFVGGGPGGEFDSDEWMDSLMGGGDSTESSNLQSGCDAWQTGSEFGVYAADPFVCPSRLSVASCEHSDLNRVIFSDDQKNANVAPLLQPASDWVPSSSSSPSTKPSGNDTKPSSPSPAHRDDFAAAPVTTSTALASPDNLSSKPLLKALVDCARLADSEPENARKLLARLRESVSEEGDPSERVAFYFSEALYSRISRKPAKIPLAVDSSLEEFALSYKAFYDACPYTKFAHLTANQAILEATEKASRIHIVDFGIVQGIQWAALLQDLATRPAGKPECVRISGIPSPVLGKSPTASLLATGNRLRDFAKILDLNLEFEPVETPIHELNGSVLRVDPDDVLAVNFMLQLYNLLDETTAIVETALKLAKSLNPSVVTLGENELCFNRAGFLERFTNALNYYSLVFQSLDPNMPRDSPERLQVERLLLGRRISVMAGPIETEAYSKECSDKNDEDKEQWIVLMESAGFEPLPLSHYAMSQAKILLWNYNYSSSYGLIDSPPGFLSLAWNDEPLLTVSSWH</sequence>
<keyword evidence="1" id="KW-0805">Transcription regulation</keyword>
<name>A0A9P0ZL75_CUSEU</name>
<dbReference type="Pfam" id="PF03514">
    <property type="entry name" value="GRAS"/>
    <property type="match status" value="1"/>
</dbReference>
<organism evidence="5 6">
    <name type="scientific">Cuscuta europaea</name>
    <name type="common">European dodder</name>
    <dbReference type="NCBI Taxonomy" id="41803"/>
    <lineage>
        <taxon>Eukaryota</taxon>
        <taxon>Viridiplantae</taxon>
        <taxon>Streptophyta</taxon>
        <taxon>Embryophyta</taxon>
        <taxon>Tracheophyta</taxon>
        <taxon>Spermatophyta</taxon>
        <taxon>Magnoliopsida</taxon>
        <taxon>eudicotyledons</taxon>
        <taxon>Gunneridae</taxon>
        <taxon>Pentapetalae</taxon>
        <taxon>asterids</taxon>
        <taxon>lamiids</taxon>
        <taxon>Solanales</taxon>
        <taxon>Convolvulaceae</taxon>
        <taxon>Cuscuteae</taxon>
        <taxon>Cuscuta</taxon>
        <taxon>Cuscuta subgen. Cuscuta</taxon>
    </lineage>
</organism>
<feature type="region of interest" description="Leucine repeat II (LRII)" evidence="3">
    <location>
        <begin position="396"/>
        <end position="428"/>
    </location>
</feature>
<reference evidence="5" key="1">
    <citation type="submission" date="2022-07" db="EMBL/GenBank/DDBJ databases">
        <authorList>
            <person name="Macas J."/>
            <person name="Novak P."/>
            <person name="Neumann P."/>
        </authorList>
    </citation>
    <scope>NUCLEOTIDE SEQUENCE</scope>
</reference>
<comment type="similarity">
    <text evidence="3">Belongs to the GRAS family.</text>
</comment>
<dbReference type="EMBL" id="CAMAPE010000048">
    <property type="protein sequence ID" value="CAH9105665.1"/>
    <property type="molecule type" value="Genomic_DNA"/>
</dbReference>
<feature type="short sequence motif" description="LXXLL motif" evidence="3">
    <location>
        <begin position="445"/>
        <end position="449"/>
    </location>
</feature>
<dbReference type="OrthoDB" id="1890360at2759"/>
<accession>A0A9P0ZL75</accession>
<feature type="region of interest" description="SAW" evidence="3">
    <location>
        <begin position="531"/>
        <end position="614"/>
    </location>
</feature>
<evidence type="ECO:0000313" key="5">
    <source>
        <dbReference type="EMBL" id="CAH9105665.1"/>
    </source>
</evidence>